<proteinExistence type="predicted"/>
<organism evidence="1 2">
    <name type="scientific">Dioscorea alata</name>
    <name type="common">Purple yam</name>
    <dbReference type="NCBI Taxonomy" id="55571"/>
    <lineage>
        <taxon>Eukaryota</taxon>
        <taxon>Viridiplantae</taxon>
        <taxon>Streptophyta</taxon>
        <taxon>Embryophyta</taxon>
        <taxon>Tracheophyta</taxon>
        <taxon>Spermatophyta</taxon>
        <taxon>Magnoliopsida</taxon>
        <taxon>Liliopsida</taxon>
        <taxon>Dioscoreales</taxon>
        <taxon>Dioscoreaceae</taxon>
        <taxon>Dioscorea</taxon>
    </lineage>
</organism>
<dbReference type="EMBL" id="CM037019">
    <property type="protein sequence ID" value="KAH7671995.1"/>
    <property type="molecule type" value="Genomic_DNA"/>
</dbReference>
<accession>A0ACB7VE05</accession>
<sequence length="122" mass="13836">MVISTLRHLPLHLSRTHSFTSTSFSSSSSKVFNRIVKLLTIDPTGAHREIIGLTGQTLLKALANAGLIEPASHQLEDINACSIEYKVHISYDEKYVMTRNSRNRVLNKHERLRCQVMLSYDL</sequence>
<keyword evidence="2" id="KW-1185">Reference proteome</keyword>
<protein>
    <submittedName>
        <fullName evidence="1">2Fe-2S ferredoxin-like protein</fullName>
    </submittedName>
</protein>
<dbReference type="Proteomes" id="UP000827976">
    <property type="component" value="Chromosome 9"/>
</dbReference>
<comment type="caution">
    <text evidence="1">The sequence shown here is derived from an EMBL/GenBank/DDBJ whole genome shotgun (WGS) entry which is preliminary data.</text>
</comment>
<evidence type="ECO:0000313" key="2">
    <source>
        <dbReference type="Proteomes" id="UP000827976"/>
    </source>
</evidence>
<evidence type="ECO:0000313" key="1">
    <source>
        <dbReference type="EMBL" id="KAH7671995.1"/>
    </source>
</evidence>
<reference evidence="2" key="1">
    <citation type="journal article" date="2022" name="Nat. Commun.">
        <title>Chromosome evolution and the genetic basis of agronomically important traits in greater yam.</title>
        <authorList>
            <person name="Bredeson J.V."/>
            <person name="Lyons J.B."/>
            <person name="Oniyinde I.O."/>
            <person name="Okereke N.R."/>
            <person name="Kolade O."/>
            <person name="Nnabue I."/>
            <person name="Nwadili C.O."/>
            <person name="Hribova E."/>
            <person name="Parker M."/>
            <person name="Nwogha J."/>
            <person name="Shu S."/>
            <person name="Carlson J."/>
            <person name="Kariba R."/>
            <person name="Muthemba S."/>
            <person name="Knop K."/>
            <person name="Barton G.J."/>
            <person name="Sherwood A.V."/>
            <person name="Lopez-Montes A."/>
            <person name="Asiedu R."/>
            <person name="Jamnadass R."/>
            <person name="Muchugi A."/>
            <person name="Goodstein D."/>
            <person name="Egesi C.N."/>
            <person name="Featherston J."/>
            <person name="Asfaw A."/>
            <person name="Simpson G.G."/>
            <person name="Dolezel J."/>
            <person name="Hendre P.S."/>
            <person name="Van Deynze A."/>
            <person name="Kumar P.L."/>
            <person name="Obidiegwu J.E."/>
            <person name="Bhattacharjee R."/>
            <person name="Rokhsar D.S."/>
        </authorList>
    </citation>
    <scope>NUCLEOTIDE SEQUENCE [LARGE SCALE GENOMIC DNA]</scope>
    <source>
        <strain evidence="2">cv. TDa95/00328</strain>
    </source>
</reference>
<name>A0ACB7VE05_DIOAL</name>
<gene>
    <name evidence="1" type="ORF">IHE45_09G025000</name>
</gene>